<gene>
    <name evidence="1" type="ORF">OVN521_LOCUS28184</name>
</gene>
<dbReference type="EMBL" id="CAJOBG010008097">
    <property type="protein sequence ID" value="CAF4234901.1"/>
    <property type="molecule type" value="Genomic_DNA"/>
</dbReference>
<reference evidence="1" key="1">
    <citation type="submission" date="2021-02" db="EMBL/GenBank/DDBJ databases">
        <authorList>
            <person name="Nowell W R."/>
        </authorList>
    </citation>
    <scope>NUCLEOTIDE SEQUENCE</scope>
</reference>
<dbReference type="Proteomes" id="UP000663866">
    <property type="component" value="Unassembled WGS sequence"/>
</dbReference>
<evidence type="ECO:0000313" key="1">
    <source>
        <dbReference type="EMBL" id="CAF4234901.1"/>
    </source>
</evidence>
<protein>
    <recommendedName>
        <fullName evidence="3">Methyltransferase type 11 domain-containing protein</fullName>
    </recommendedName>
</protein>
<evidence type="ECO:0000313" key="2">
    <source>
        <dbReference type="Proteomes" id="UP000663866"/>
    </source>
</evidence>
<proteinExistence type="predicted"/>
<dbReference type="InterPro" id="IPR004951">
    <property type="entry name" value="DUF268_CAE_spp"/>
</dbReference>
<name>A0A820DNU7_9BILA</name>
<dbReference type="AlphaFoldDB" id="A0A820DNU7"/>
<sequence length="307" mass="34887">MCAGYCPWVTVKLLSCAFLRRTLNTEFRKNGMYCKPPPDSCPSYNAWLKDELPLTLSPTRKIPTELLPNFTLNSLITVNYNVGFQYFNYSGPGLNWSINFVDTYRNQVKRRQPFGTYETTALYPVLETYSEVAVHNKNCAVIGSQYPWIEAALLEFAAATVTTIEYNRIITDVPNLFTITPGVFAAAQQKDAASGNLKLFDSVWCYSTLEHDGLGRYTDPINPYGDFQTMTKISCMLKPGGILFLAVPINKYDAIHFNLHRVYGPIRLPILYRYFHLVQVFGEGFPLNSNDHTWQPILVLQNKIGCK</sequence>
<evidence type="ECO:0008006" key="3">
    <source>
        <dbReference type="Google" id="ProtNLM"/>
    </source>
</evidence>
<dbReference type="Pfam" id="PF03269">
    <property type="entry name" value="DUF268"/>
    <property type="match status" value="1"/>
</dbReference>
<accession>A0A820DNU7</accession>
<organism evidence="1 2">
    <name type="scientific">Rotaria magnacalcarata</name>
    <dbReference type="NCBI Taxonomy" id="392030"/>
    <lineage>
        <taxon>Eukaryota</taxon>
        <taxon>Metazoa</taxon>
        <taxon>Spiralia</taxon>
        <taxon>Gnathifera</taxon>
        <taxon>Rotifera</taxon>
        <taxon>Eurotatoria</taxon>
        <taxon>Bdelloidea</taxon>
        <taxon>Philodinida</taxon>
        <taxon>Philodinidae</taxon>
        <taxon>Rotaria</taxon>
    </lineage>
</organism>
<keyword evidence="2" id="KW-1185">Reference proteome</keyword>
<comment type="caution">
    <text evidence="1">The sequence shown here is derived from an EMBL/GenBank/DDBJ whole genome shotgun (WGS) entry which is preliminary data.</text>
</comment>